<reference evidence="2" key="1">
    <citation type="submission" date="2022-06" db="EMBL/GenBank/DDBJ databases">
        <title>Rothia sp. isolated from sandalwood seedling.</title>
        <authorList>
            <person name="Tuikhar N."/>
            <person name="Kirdat K."/>
            <person name="Thorat V."/>
            <person name="Swetha P."/>
            <person name="Padma S."/>
            <person name="Sundararaj R."/>
            <person name="Yadav A."/>
        </authorList>
    </citation>
    <scope>NUCLEOTIDE SEQUENCE</scope>
    <source>
        <strain evidence="2">AR01</strain>
    </source>
</reference>
<dbReference type="EMBL" id="JANAFB010000068">
    <property type="protein sequence ID" value="MCP3427263.1"/>
    <property type="molecule type" value="Genomic_DNA"/>
</dbReference>
<feature type="transmembrane region" description="Helical" evidence="1">
    <location>
        <begin position="56"/>
        <end position="80"/>
    </location>
</feature>
<keyword evidence="1" id="KW-1133">Transmembrane helix</keyword>
<feature type="transmembrane region" description="Helical" evidence="1">
    <location>
        <begin position="12"/>
        <end position="35"/>
    </location>
</feature>
<evidence type="ECO:0000313" key="3">
    <source>
        <dbReference type="Proteomes" id="UP001139502"/>
    </source>
</evidence>
<keyword evidence="1" id="KW-0472">Membrane</keyword>
<evidence type="ECO:0000313" key="2">
    <source>
        <dbReference type="EMBL" id="MCP3427263.1"/>
    </source>
</evidence>
<gene>
    <name evidence="2" type="ORF">NBM05_14925</name>
</gene>
<evidence type="ECO:0000256" key="1">
    <source>
        <dbReference type="SAM" id="Phobius"/>
    </source>
</evidence>
<keyword evidence="3" id="KW-1185">Reference proteome</keyword>
<comment type="caution">
    <text evidence="2">The sequence shown here is derived from an EMBL/GenBank/DDBJ whole genome shotgun (WGS) entry which is preliminary data.</text>
</comment>
<accession>A0A9X2HLR5</accession>
<dbReference type="Proteomes" id="UP001139502">
    <property type="component" value="Unassembled WGS sequence"/>
</dbReference>
<organism evidence="2 3">
    <name type="scientific">Rothia santali</name>
    <dbReference type="NCBI Taxonomy" id="2949643"/>
    <lineage>
        <taxon>Bacteria</taxon>
        <taxon>Bacillati</taxon>
        <taxon>Actinomycetota</taxon>
        <taxon>Actinomycetes</taxon>
        <taxon>Micrococcales</taxon>
        <taxon>Micrococcaceae</taxon>
        <taxon>Rothia</taxon>
    </lineage>
</organism>
<name>A0A9X2HLR5_9MICC</name>
<sequence length="88" mass="9651">MSTAITFLFDLVLAVLGIITIVSFLPALFVGIRRGDQLVTARRKGLIESMSFRRNLTAIIMISISPLVYLLVFPLLIGALKQLAESAM</sequence>
<proteinExistence type="predicted"/>
<keyword evidence="1" id="KW-0812">Transmembrane</keyword>
<protein>
    <submittedName>
        <fullName evidence="2">Uncharacterized protein</fullName>
    </submittedName>
</protein>
<dbReference type="AlphaFoldDB" id="A0A9X2HLR5"/>
<dbReference type="RefSeq" id="WP_254169070.1">
    <property type="nucleotide sequence ID" value="NZ_JANAFB010000068.1"/>
</dbReference>